<keyword evidence="5 8" id="KW-1133">Transmembrane helix</keyword>
<feature type="transmembrane region" description="Helical" evidence="8">
    <location>
        <begin position="610"/>
        <end position="631"/>
    </location>
</feature>
<evidence type="ECO:0000256" key="8">
    <source>
        <dbReference type="SAM" id="Phobius"/>
    </source>
</evidence>
<dbReference type="GO" id="GO:0016887">
    <property type="term" value="F:ATP hydrolysis activity"/>
    <property type="evidence" value="ECO:0007669"/>
    <property type="project" value="InterPro"/>
</dbReference>
<dbReference type="SUPFAM" id="SSF52540">
    <property type="entry name" value="P-loop containing nucleoside triphosphate hydrolases"/>
    <property type="match status" value="1"/>
</dbReference>
<dbReference type="PANTHER" id="PTHR48041:SF89">
    <property type="entry name" value="FI03229P"/>
    <property type="match status" value="1"/>
</dbReference>
<dbReference type="AlphaFoldDB" id="A0AAW0U8I7"/>
<name>A0AAW0U8I7_SCYPA</name>
<feature type="transmembrane region" description="Helical" evidence="8">
    <location>
        <begin position="687"/>
        <end position="711"/>
    </location>
</feature>
<keyword evidence="6 8" id="KW-0472">Membrane</keyword>
<dbReference type="InterPro" id="IPR003439">
    <property type="entry name" value="ABC_transporter-like_ATP-bd"/>
</dbReference>
<dbReference type="Pfam" id="PF01061">
    <property type="entry name" value="ABC2_membrane"/>
    <property type="match status" value="1"/>
</dbReference>
<comment type="subcellular location">
    <subcellularLocation>
        <location evidence="1">Membrane</location>
        <topology evidence="1">Multi-pass membrane protein</topology>
    </subcellularLocation>
</comment>
<keyword evidence="11" id="KW-1185">Reference proteome</keyword>
<comment type="similarity">
    <text evidence="2">Belongs to the ABC transporter superfamily. ABCG family. Eye pigment precursor importer (TC 3.A.1.204) subfamily.</text>
</comment>
<dbReference type="Proteomes" id="UP001487740">
    <property type="component" value="Unassembled WGS sequence"/>
</dbReference>
<dbReference type="EMBL" id="JARAKH010000018">
    <property type="protein sequence ID" value="KAK8394667.1"/>
    <property type="molecule type" value="Genomic_DNA"/>
</dbReference>
<dbReference type="Gene3D" id="3.40.50.300">
    <property type="entry name" value="P-loop containing nucleotide triphosphate hydrolases"/>
    <property type="match status" value="1"/>
</dbReference>
<dbReference type="FunFam" id="3.40.50.300:FF:001695">
    <property type="entry name" value="ATP-binding cassette sub-family G member"/>
    <property type="match status" value="1"/>
</dbReference>
<feature type="region of interest" description="Disordered" evidence="7">
    <location>
        <begin position="190"/>
        <end position="213"/>
    </location>
</feature>
<reference evidence="10 11" key="1">
    <citation type="submission" date="2023-03" db="EMBL/GenBank/DDBJ databases">
        <title>High-quality genome of Scylla paramamosain provides insights in environmental adaptation.</title>
        <authorList>
            <person name="Zhang L."/>
        </authorList>
    </citation>
    <scope>NUCLEOTIDE SEQUENCE [LARGE SCALE GENOMIC DNA]</scope>
    <source>
        <strain evidence="10">LZ_2023a</strain>
        <tissue evidence="10">Muscle</tissue>
    </source>
</reference>
<evidence type="ECO:0000256" key="6">
    <source>
        <dbReference type="ARBA" id="ARBA00023136"/>
    </source>
</evidence>
<evidence type="ECO:0000313" key="11">
    <source>
        <dbReference type="Proteomes" id="UP001487740"/>
    </source>
</evidence>
<feature type="compositionally biased region" description="Gly residues" evidence="7">
    <location>
        <begin position="122"/>
        <end position="134"/>
    </location>
</feature>
<feature type="domain" description="ABC transporter" evidence="9">
    <location>
        <begin position="247"/>
        <end position="488"/>
    </location>
</feature>
<feature type="transmembrane region" description="Helical" evidence="8">
    <location>
        <begin position="569"/>
        <end position="590"/>
    </location>
</feature>
<protein>
    <recommendedName>
        <fullName evidence="9">ABC transporter domain-containing protein</fullName>
    </recommendedName>
</protein>
<keyword evidence="3" id="KW-0813">Transport</keyword>
<dbReference type="InterPro" id="IPR027417">
    <property type="entry name" value="P-loop_NTPase"/>
</dbReference>
<evidence type="ECO:0000256" key="4">
    <source>
        <dbReference type="ARBA" id="ARBA00022692"/>
    </source>
</evidence>
<feature type="compositionally biased region" description="Polar residues" evidence="7">
    <location>
        <begin position="8"/>
        <end position="28"/>
    </location>
</feature>
<gene>
    <name evidence="10" type="ORF">O3P69_005855</name>
</gene>
<evidence type="ECO:0000256" key="1">
    <source>
        <dbReference type="ARBA" id="ARBA00004141"/>
    </source>
</evidence>
<accession>A0AAW0U8I7</accession>
<dbReference type="InterPro" id="IPR013525">
    <property type="entry name" value="ABC2_TM"/>
</dbReference>
<evidence type="ECO:0000256" key="2">
    <source>
        <dbReference type="ARBA" id="ARBA00005814"/>
    </source>
</evidence>
<evidence type="ECO:0000256" key="3">
    <source>
        <dbReference type="ARBA" id="ARBA00022448"/>
    </source>
</evidence>
<dbReference type="Pfam" id="PF00005">
    <property type="entry name" value="ABC_tran"/>
    <property type="match status" value="1"/>
</dbReference>
<feature type="transmembrane region" description="Helical" evidence="8">
    <location>
        <begin position="652"/>
        <end position="675"/>
    </location>
</feature>
<feature type="region of interest" description="Disordered" evidence="7">
    <location>
        <begin position="1"/>
        <end position="28"/>
    </location>
</feature>
<sequence length="1014" mass="114265">MDRRYSIPPSTISEPRPPQQTRSGSTLPSTCDDLHAWSIYRQNLNSDFTDSALGSQEKAPLPYGNFQLRESTVHSILNNPRYGPKSELGSNMFTYLKFGLPRVFPPAAPGREGSSGYDSSDDGGGGGRGRGGASSIGRGDRYTRSKSNPDLLAARDWNSPVPTREVRTKSSSEANLLAADNYYRERRGMGGGVASRLGGSQMSITSRHSRRSRQQGAIFNQNHDGTPHRDPPMLNDKLFPRDNPWAEEIRGLVYETHGRGGRTHLLDSISLEARGGEVLAVLATNESEGSCLLDALANRHARWGGRLRGDFIFNGNHTSPAKVAARSAYVQQDVNFCPDMSVRQTLLLHSFFRSSGDVTRVREVKARINGLINDLGLEQVCHTRVKDLTLSERRRLNVACHLLLETDVVLLDQPTRGMDIFDTFFLVEYLRQWACRGRIVILTIQPPTYEIFTMISRVALISTGRLMYFGRRREMLPYFAFIEYPCPAYKNPSDYYLDLVTLDDLSAEARLESSQRVEMLAETFRRRQEALSDPGPPLPLPPKVRKENLCLQLLGLWIRAMIYQFPYNMMNWLAMTLVAGIMSVVVGAVYWDVRSSLHQHQDNVNNRANFHYVMATLALWPVLLMAISEVWRDKPAVARDVADGLYSKGIYILTKICYSFLAAGGIFLAYILPAYSMAGFPTAEEFYVYLGYMLLYLYAVRALAIAAACVFDSRHAAAMTTGFILTVATLGSGFTLHSMDISLWAWPTLWWSPVRWLLHEVERQEFENTEEFLCDRNPVLQDSLSAIQRKAPCGVVKGTQVLRYMGLEEPNLPGAFYPAVFLLAAYLCGQIVTIIAFIASKKPNRTNVTTDYVSRMSVYVSVCLSKRDMQGRVRKLEPWPVHPLRKATPSRDYTRKWVKTHRRRPQFTADYRGGKCGGCDENFVMSNLPRDRPKSSRFFCMGHMMATMLFLLESPYTQIFSTEGHTFSSASTFPRDTYSPNCSLTRSFLRSENPIVQIRIFVASANFPSVDVKS</sequence>
<dbReference type="PROSITE" id="PS50893">
    <property type="entry name" value="ABC_TRANSPORTER_2"/>
    <property type="match status" value="1"/>
</dbReference>
<evidence type="ECO:0000256" key="5">
    <source>
        <dbReference type="ARBA" id="ARBA00022989"/>
    </source>
</evidence>
<dbReference type="GO" id="GO:0005886">
    <property type="term" value="C:plasma membrane"/>
    <property type="evidence" value="ECO:0007669"/>
    <property type="project" value="TreeGrafter"/>
</dbReference>
<feature type="region of interest" description="Disordered" evidence="7">
    <location>
        <begin position="106"/>
        <end position="172"/>
    </location>
</feature>
<dbReference type="GO" id="GO:0005524">
    <property type="term" value="F:ATP binding"/>
    <property type="evidence" value="ECO:0007669"/>
    <property type="project" value="InterPro"/>
</dbReference>
<proteinExistence type="inferred from homology"/>
<dbReference type="GO" id="GO:0140359">
    <property type="term" value="F:ABC-type transporter activity"/>
    <property type="evidence" value="ECO:0007669"/>
    <property type="project" value="InterPro"/>
</dbReference>
<comment type="caution">
    <text evidence="10">The sequence shown here is derived from an EMBL/GenBank/DDBJ whole genome shotgun (WGS) entry which is preliminary data.</text>
</comment>
<keyword evidence="4 8" id="KW-0812">Transmembrane</keyword>
<dbReference type="PANTHER" id="PTHR48041">
    <property type="entry name" value="ABC TRANSPORTER G FAMILY MEMBER 28"/>
    <property type="match status" value="1"/>
</dbReference>
<feature type="transmembrane region" description="Helical" evidence="8">
    <location>
        <begin position="815"/>
        <end position="839"/>
    </location>
</feature>
<evidence type="ECO:0000313" key="10">
    <source>
        <dbReference type="EMBL" id="KAK8394667.1"/>
    </source>
</evidence>
<evidence type="ECO:0000259" key="9">
    <source>
        <dbReference type="PROSITE" id="PS50893"/>
    </source>
</evidence>
<organism evidence="10 11">
    <name type="scientific">Scylla paramamosain</name>
    <name type="common">Mud crab</name>
    <dbReference type="NCBI Taxonomy" id="85552"/>
    <lineage>
        <taxon>Eukaryota</taxon>
        <taxon>Metazoa</taxon>
        <taxon>Ecdysozoa</taxon>
        <taxon>Arthropoda</taxon>
        <taxon>Crustacea</taxon>
        <taxon>Multicrustacea</taxon>
        <taxon>Malacostraca</taxon>
        <taxon>Eumalacostraca</taxon>
        <taxon>Eucarida</taxon>
        <taxon>Decapoda</taxon>
        <taxon>Pleocyemata</taxon>
        <taxon>Brachyura</taxon>
        <taxon>Eubrachyura</taxon>
        <taxon>Portunoidea</taxon>
        <taxon>Portunidae</taxon>
        <taxon>Portuninae</taxon>
        <taxon>Scylla</taxon>
    </lineage>
</organism>
<feature type="transmembrane region" description="Helical" evidence="8">
    <location>
        <begin position="723"/>
        <end position="746"/>
    </location>
</feature>
<dbReference type="InterPro" id="IPR050352">
    <property type="entry name" value="ABCG_transporters"/>
</dbReference>
<evidence type="ECO:0000256" key="7">
    <source>
        <dbReference type="SAM" id="MobiDB-lite"/>
    </source>
</evidence>